<proteinExistence type="predicted"/>
<keyword evidence="1 2" id="KW-0732">Signal</keyword>
<dbReference type="Gene3D" id="2.40.160.20">
    <property type="match status" value="1"/>
</dbReference>
<dbReference type="InterPro" id="IPR027385">
    <property type="entry name" value="Beta-barrel_OMP"/>
</dbReference>
<evidence type="ECO:0000256" key="2">
    <source>
        <dbReference type="SAM" id="SignalP"/>
    </source>
</evidence>
<organism evidence="4 5">
    <name type="scientific">Candidatus Polarisedimenticola svalbardensis</name>
    <dbReference type="NCBI Taxonomy" id="2886004"/>
    <lineage>
        <taxon>Bacteria</taxon>
        <taxon>Pseudomonadati</taxon>
        <taxon>Acidobacteriota</taxon>
        <taxon>Candidatus Polarisedimenticolia</taxon>
        <taxon>Candidatus Polarisedimenticolales</taxon>
        <taxon>Candidatus Polarisedimenticolaceae</taxon>
        <taxon>Candidatus Polarisedimenticola</taxon>
    </lineage>
</organism>
<evidence type="ECO:0000313" key="5">
    <source>
        <dbReference type="Proteomes" id="UP000648239"/>
    </source>
</evidence>
<dbReference type="SUPFAM" id="SSF56925">
    <property type="entry name" value="OMPA-like"/>
    <property type="match status" value="1"/>
</dbReference>
<evidence type="ECO:0000259" key="3">
    <source>
        <dbReference type="Pfam" id="PF13505"/>
    </source>
</evidence>
<feature type="domain" description="Outer membrane protein beta-barrel" evidence="3">
    <location>
        <begin position="13"/>
        <end position="202"/>
    </location>
</feature>
<evidence type="ECO:0000313" key="4">
    <source>
        <dbReference type="EMBL" id="MBD3869356.1"/>
    </source>
</evidence>
<dbReference type="AlphaFoldDB" id="A0A8J6YA24"/>
<name>A0A8J6YA24_9BACT</name>
<comment type="caution">
    <text evidence="4">The sequence shown here is derived from an EMBL/GenBank/DDBJ whole genome shotgun (WGS) entry which is preliminary data.</text>
</comment>
<feature type="chain" id="PRO_5035154253" evidence="2">
    <location>
        <begin position="25"/>
        <end position="202"/>
    </location>
</feature>
<dbReference type="Proteomes" id="UP000648239">
    <property type="component" value="Unassembled WGS sequence"/>
</dbReference>
<reference evidence="4 5" key="1">
    <citation type="submission" date="2020-08" db="EMBL/GenBank/DDBJ databases">
        <title>Acidobacteriota in marine sediments use diverse sulfur dissimilation pathways.</title>
        <authorList>
            <person name="Wasmund K."/>
        </authorList>
    </citation>
    <scope>NUCLEOTIDE SEQUENCE [LARGE SCALE GENOMIC DNA]</scope>
    <source>
        <strain evidence="4">MAG AM4</strain>
    </source>
</reference>
<gene>
    <name evidence="4" type="ORF">IFK94_14640</name>
</gene>
<accession>A0A8J6YA24</accession>
<protein>
    <submittedName>
        <fullName evidence="4">Porin family protein</fullName>
    </submittedName>
</protein>
<evidence type="ECO:0000256" key="1">
    <source>
        <dbReference type="ARBA" id="ARBA00022729"/>
    </source>
</evidence>
<dbReference type="EMBL" id="JACXWD010000078">
    <property type="protein sequence ID" value="MBD3869356.1"/>
    <property type="molecule type" value="Genomic_DNA"/>
</dbReference>
<dbReference type="Pfam" id="PF13505">
    <property type="entry name" value="OMP_b-brl"/>
    <property type="match status" value="1"/>
</dbReference>
<dbReference type="InterPro" id="IPR011250">
    <property type="entry name" value="OMP/PagP_B-barrel"/>
</dbReference>
<feature type="signal peptide" evidence="2">
    <location>
        <begin position="1"/>
        <end position="24"/>
    </location>
</feature>
<sequence length="202" mass="21734">MRNRVVVYACCAALAFLGLVSPLAAETGDKQLRFGLLYSSPTDDFTDGDLTTELDSALGFLVGFEFHVTDMIGIEPTLSSTSFDLSVTGPFPTGTGDTDLMALTVNVNFHFPRDSGLDLFVGPAVGYAFWDDINQDDFADAEPTDDEFLFGINGGLDLPLGESDWSFNAGLSYLFLDLTAEGSSESIGVSPFQLRVGVTYNF</sequence>